<feature type="compositionally biased region" description="Basic and acidic residues" evidence="2">
    <location>
        <begin position="584"/>
        <end position="593"/>
    </location>
</feature>
<evidence type="ECO:0000313" key="5">
    <source>
        <dbReference type="Proteomes" id="UP000614334"/>
    </source>
</evidence>
<organism evidence="4 5">
    <name type="scientific">Rhizoctonia solani</name>
    <dbReference type="NCBI Taxonomy" id="456999"/>
    <lineage>
        <taxon>Eukaryota</taxon>
        <taxon>Fungi</taxon>
        <taxon>Dikarya</taxon>
        <taxon>Basidiomycota</taxon>
        <taxon>Agaricomycotina</taxon>
        <taxon>Agaricomycetes</taxon>
        <taxon>Cantharellales</taxon>
        <taxon>Ceratobasidiaceae</taxon>
        <taxon>Rhizoctonia</taxon>
    </lineage>
</organism>
<feature type="compositionally biased region" description="Low complexity" evidence="2">
    <location>
        <begin position="1090"/>
        <end position="1119"/>
    </location>
</feature>
<feature type="compositionally biased region" description="Polar residues" evidence="2">
    <location>
        <begin position="447"/>
        <end position="462"/>
    </location>
</feature>
<name>A0A8H7IFI2_9AGAM</name>
<evidence type="ECO:0000259" key="3">
    <source>
        <dbReference type="SMART" id="SM00806"/>
    </source>
</evidence>
<feature type="compositionally biased region" description="Low complexity" evidence="2">
    <location>
        <begin position="535"/>
        <end position="545"/>
    </location>
</feature>
<dbReference type="EMBL" id="JACYCF010000004">
    <property type="protein sequence ID" value="KAF8758005.1"/>
    <property type="molecule type" value="Genomic_DNA"/>
</dbReference>
<feature type="region of interest" description="Disordered" evidence="2">
    <location>
        <begin position="760"/>
        <end position="794"/>
    </location>
</feature>
<keyword evidence="1" id="KW-0175">Coiled coil</keyword>
<evidence type="ECO:0000256" key="2">
    <source>
        <dbReference type="SAM" id="MobiDB-lite"/>
    </source>
</evidence>
<feature type="compositionally biased region" description="Pro residues" evidence="2">
    <location>
        <begin position="635"/>
        <end position="655"/>
    </location>
</feature>
<dbReference type="GO" id="GO:0030010">
    <property type="term" value="P:establishment of cell polarity"/>
    <property type="evidence" value="ECO:0007669"/>
    <property type="project" value="TreeGrafter"/>
</dbReference>
<dbReference type="PANTHER" id="PTHR22741:SF10">
    <property type="entry name" value="COILED-COIL DOMAIN-CONTAINING PROTEIN CG32809"/>
    <property type="match status" value="1"/>
</dbReference>
<proteinExistence type="predicted"/>
<dbReference type="GO" id="GO:0005737">
    <property type="term" value="C:cytoplasm"/>
    <property type="evidence" value="ECO:0007669"/>
    <property type="project" value="TreeGrafter"/>
</dbReference>
<dbReference type="InterPro" id="IPR051825">
    <property type="entry name" value="SRCIN1"/>
</dbReference>
<dbReference type="GO" id="GO:0005519">
    <property type="term" value="F:cytoskeletal regulatory protein binding"/>
    <property type="evidence" value="ECO:0007669"/>
    <property type="project" value="InterPro"/>
</dbReference>
<dbReference type="Pfam" id="PF03915">
    <property type="entry name" value="AIP3"/>
    <property type="match status" value="2"/>
</dbReference>
<feature type="compositionally biased region" description="Polar residues" evidence="2">
    <location>
        <begin position="477"/>
        <end position="486"/>
    </location>
</feature>
<feature type="compositionally biased region" description="Low complexity" evidence="2">
    <location>
        <begin position="339"/>
        <end position="350"/>
    </location>
</feature>
<dbReference type="Gene3D" id="1.20.58.1540">
    <property type="entry name" value="Actin interacting protein 3, C-terminal domain"/>
    <property type="match status" value="1"/>
</dbReference>
<dbReference type="AlphaFoldDB" id="A0A8H7IFI2"/>
<dbReference type="SMART" id="SM00806">
    <property type="entry name" value="AIP3"/>
    <property type="match status" value="1"/>
</dbReference>
<dbReference type="InterPro" id="IPR056279">
    <property type="entry name" value="Aip3p_Bud6_N"/>
</dbReference>
<dbReference type="Proteomes" id="UP000614334">
    <property type="component" value="Unassembled WGS sequence"/>
</dbReference>
<dbReference type="PANTHER" id="PTHR22741">
    <property type="entry name" value="P140CAP/SNIP-RELATED"/>
    <property type="match status" value="1"/>
</dbReference>
<feature type="region of interest" description="Disordered" evidence="2">
    <location>
        <begin position="1081"/>
        <end position="1119"/>
    </location>
</feature>
<feature type="region of interest" description="Disordered" evidence="2">
    <location>
        <begin position="433"/>
        <end position="496"/>
    </location>
</feature>
<dbReference type="InterPro" id="IPR022782">
    <property type="entry name" value="AIP3-like_C"/>
</dbReference>
<protein>
    <submittedName>
        <fullName evidence="4">Actin interacting protein 3</fullName>
    </submittedName>
</protein>
<feature type="domain" description="Actin interacting protein 3 C-terminal" evidence="3">
    <location>
        <begin position="661"/>
        <end position="1068"/>
    </location>
</feature>
<feature type="compositionally biased region" description="Pro residues" evidence="2">
    <location>
        <begin position="463"/>
        <end position="476"/>
    </location>
</feature>
<evidence type="ECO:0000313" key="4">
    <source>
        <dbReference type="EMBL" id="KAF8758005.1"/>
    </source>
</evidence>
<dbReference type="GO" id="GO:0051286">
    <property type="term" value="C:cell tip"/>
    <property type="evidence" value="ECO:0007669"/>
    <property type="project" value="TreeGrafter"/>
</dbReference>
<dbReference type="Pfam" id="PF23153">
    <property type="entry name" value="Aip3p_Bud6_N"/>
    <property type="match status" value="1"/>
</dbReference>
<feature type="compositionally biased region" description="Basic and acidic residues" evidence="2">
    <location>
        <begin position="310"/>
        <end position="338"/>
    </location>
</feature>
<comment type="caution">
    <text evidence="4">The sequence shown here is derived from an EMBL/GenBank/DDBJ whole genome shotgun (WGS) entry which is preliminary data.</text>
</comment>
<feature type="compositionally biased region" description="Low complexity" evidence="2">
    <location>
        <begin position="399"/>
        <end position="411"/>
    </location>
</feature>
<accession>A0A8H7IFI2</accession>
<sequence>MIDTNSPPLSPIEIKPEDLAQGITHARGARYPPPRAPADVLIAEVPIYTSRHDPEVNLSVTRFLLTLQRLYDLYAAWGDHQAASEDVRGTFNDLVEKWHAVEDCYKDCCGASVKEAEVGLVTIRRLCGLTLDNEGPNWILMKDNQLQFTGSIRDDVISKLKELHHTPAERVHPFSQFNSELDQGSGREGSMRSSSMPVPAVQTAVTRLLVATKQLLESLTNWSKGTMSENDVSDVYVQMGNDFNSAVAAFQAAGIDMTDLMSVPDDLRNILESALAEEATPENLDIYLPGVRAIIKNLLHGLRAKQHDYKLSGGSRRSDSVAGHDRSDSIARSERSERMSSTSRSSTHRTNSYRHEPTIPMPTPGGGEPWIGGFAPPQQGYGGQHPGEYPPQNQGSLPARTASRSSTTSTSQQAYGRGPQAWRCSVPYIVNGTPSSDIRRYTLTDGPPSSMNGDGTPRQQPSPGVPIPGESVPPPLSSSADYQSPHVTLPSARYPNLRWPPAELNDKALSALKSGEALTRRASKRFSTYTYNKMTGTPTAPTTTTSSKNRRSMMAGSGPLSTGDLNALSEIDEASGSNKARRSRTLDPGRRGGFDAFAPPVPPLPQSIQRALPSTTEETAEEVEADDKPAEKVPDIPPTPKGPSPQPPLSPLPSNKPFPIFLHPIVEKFAYNPGLDNFPDIYIRDPTSQVMYELEDINEVKEKSLLSPSRAQVQRAGMKRMSIQPTMSTPATIAPELPPVRPTDEKFQKLARRLSSIRTDGLGLTSQSQSQPQPQPQSQYSMLQPQPTGASMMSHITNTSNYTMMSDAASIRIVSDLKNQFDEIVMLRRDLGVMRQLYLDFVEKTKASISNMRSQAQSVRQMAGTKVTGERAYIVAGREKLDSRTTNLLTKVEELQDNLLKESISTTATELQEIQEYIATVQPMWKQTWARELAGIVEEQEFLRHMTEFVEDLGADHAEVVKIFEDIQGVVSIRPSGQAARTGRVFRPAPAEDGQQAISNVLMQIRGSNVDPEQRMRAIEASQRQRKLDLSTRSDAFTQELSGYVQGKKLKLTGGAEEAERVRQKRNDVALKAMFGVVGGVGTGNLEAAGSQQSPSRSTGSGPSPQTPSSQLPTGEGGS</sequence>
<dbReference type="InterPro" id="IPR005613">
    <property type="entry name" value="AIP3_C"/>
</dbReference>
<evidence type="ECO:0000256" key="1">
    <source>
        <dbReference type="ARBA" id="ARBA00023054"/>
    </source>
</evidence>
<reference evidence="4" key="1">
    <citation type="submission" date="2020-09" db="EMBL/GenBank/DDBJ databases">
        <title>Comparative genome analyses of four rice-infecting Rhizoctonia solani isolates reveal extensive enrichment of homogalacturonan modification genes.</title>
        <authorList>
            <person name="Lee D.-Y."/>
            <person name="Jeon J."/>
            <person name="Kim K.-T."/>
            <person name="Cheong K."/>
            <person name="Song H."/>
            <person name="Choi G."/>
            <person name="Ko J."/>
            <person name="Opiyo S.O."/>
            <person name="Zuo S."/>
            <person name="Madhav S."/>
            <person name="Lee Y.-H."/>
            <person name="Wang G.-L."/>
        </authorList>
    </citation>
    <scope>NUCLEOTIDE SEQUENCE</scope>
    <source>
        <strain evidence="4">AG1-IA B2</strain>
    </source>
</reference>
<gene>
    <name evidence="4" type="ORF">RHS01_03287</name>
</gene>
<feature type="compositionally biased region" description="Low complexity" evidence="2">
    <location>
        <begin position="766"/>
        <end position="787"/>
    </location>
</feature>
<feature type="region of interest" description="Disordered" evidence="2">
    <location>
        <begin position="310"/>
        <end position="419"/>
    </location>
</feature>
<feature type="region of interest" description="Disordered" evidence="2">
    <location>
        <begin position="532"/>
        <end position="655"/>
    </location>
</feature>